<evidence type="ECO:0000313" key="1">
    <source>
        <dbReference type="EMBL" id="CBT76015.1"/>
    </source>
</evidence>
<organism evidence="1 2">
    <name type="scientific">Glutamicibacter arilaitensis (strain DSM 16368 / CIP 108037 / IAM 15318 / JCM 13566 / NCIMB 14258 / Re117)</name>
    <name type="common">Arthrobacter arilaitensis</name>
    <dbReference type="NCBI Taxonomy" id="861360"/>
    <lineage>
        <taxon>Bacteria</taxon>
        <taxon>Bacillati</taxon>
        <taxon>Actinomycetota</taxon>
        <taxon>Actinomycetes</taxon>
        <taxon>Micrococcales</taxon>
        <taxon>Micrococcaceae</taxon>
        <taxon>Glutamicibacter</taxon>
    </lineage>
</organism>
<accession>A0ABM9PXF3</accession>
<keyword evidence="2" id="KW-1185">Reference proteome</keyword>
<dbReference type="Proteomes" id="UP000006878">
    <property type="component" value="Chromosome"/>
</dbReference>
<dbReference type="EMBL" id="FQ311875">
    <property type="protein sequence ID" value="CBT76015.1"/>
    <property type="molecule type" value="Genomic_DNA"/>
</dbReference>
<name>A0ABM9PXF3_GLUAR</name>
<gene>
    <name evidence="1" type="ordered locus">AARI_17990</name>
</gene>
<sequence>MRRIQPFDVHFAQLRPGAGQQAGTRILKGHPLDPAAQVDLLELAVAENHVAHYRAGKVQPAEFAVLEHHAIQFGLGEVC</sequence>
<reference evidence="2" key="2">
    <citation type="submission" date="2010-07" db="EMBL/GenBank/DDBJ databases">
        <title>Complete genome sequence of Arthrobacter arilaitensis (strain DSM 16368 / CIP 108037 / JCM 13566 / Re117).</title>
        <authorList>
            <person name="Genoscope."/>
        </authorList>
    </citation>
    <scope>NUCLEOTIDE SEQUENCE [LARGE SCALE GENOMIC DNA]</scope>
    <source>
        <strain evidence="2">DSM 16368 / CIP 108037 / IAM 15318 / JCM 13566 / Re117</strain>
    </source>
</reference>
<reference evidence="2" key="1">
    <citation type="journal article" date="2010" name="PLoS ONE">
        <title>The Arthrobacter arilaitensis Re117 genome sequence reveals its genetic adaptation to the surface of cheese.</title>
        <authorList>
            <person name="Monnet C."/>
            <person name="Loux V."/>
            <person name="Gibrat J.F."/>
            <person name="Spinnler E."/>
            <person name="Barbe V."/>
            <person name="Vacherie B."/>
            <person name="Gavory F."/>
            <person name="Gourbeyre E."/>
            <person name="Siguier P."/>
            <person name="Chandler M."/>
            <person name="Elleuch R."/>
            <person name="Irlinger F."/>
            <person name="Vallaeys T."/>
        </authorList>
    </citation>
    <scope>NUCLEOTIDE SEQUENCE</scope>
    <source>
        <strain evidence="2">DSM 16368 / CIP 108037 / IAM 15318 / JCM 13566 / Re117</strain>
    </source>
</reference>
<protein>
    <submittedName>
        <fullName evidence="1">Uncharacterized protein</fullName>
    </submittedName>
</protein>
<proteinExistence type="predicted"/>
<evidence type="ECO:0000313" key="2">
    <source>
        <dbReference type="Proteomes" id="UP000006878"/>
    </source>
</evidence>